<dbReference type="Proteomes" id="UP000216188">
    <property type="component" value="Unassembled WGS sequence"/>
</dbReference>
<evidence type="ECO:0000313" key="1">
    <source>
        <dbReference type="EMBL" id="OYR26589.1"/>
    </source>
</evidence>
<name>A0A256GHK9_9HYPH</name>
<sequence>MRGADILVQMLIGYGVETIFGVPGDLEQLGHLLAQGKSCRSGNVFLAAANAQKPFS</sequence>
<dbReference type="SUPFAM" id="SSF52518">
    <property type="entry name" value="Thiamin diphosphate-binding fold (THDP-binding)"/>
    <property type="match status" value="1"/>
</dbReference>
<dbReference type="RefSeq" id="WP_007878975.1">
    <property type="nucleotide sequence ID" value="NZ_CAXURC020000002.1"/>
</dbReference>
<comment type="caution">
    <text evidence="1">The sequence shown here is derived from an EMBL/GenBank/DDBJ whole genome shotgun (WGS) entry which is preliminary data.</text>
</comment>
<reference evidence="1 2" key="1">
    <citation type="submission" date="2017-07" db="EMBL/GenBank/DDBJ databases">
        <title>Phylogenetic study on the rhizospheric bacterium Ochrobactrum sp. A44.</title>
        <authorList>
            <person name="Krzyzanowska D.M."/>
            <person name="Ossowicki A."/>
            <person name="Rajewska M."/>
            <person name="Maciag T."/>
            <person name="Kaczynski Z."/>
            <person name="Czerwicka M."/>
            <person name="Jafra S."/>
        </authorList>
    </citation>
    <scope>NUCLEOTIDE SEQUENCE [LARGE SCALE GENOMIC DNA]</scope>
    <source>
        <strain evidence="1 2">CCUG 30717</strain>
    </source>
</reference>
<accession>A0A256GHK9</accession>
<dbReference type="InterPro" id="IPR029061">
    <property type="entry name" value="THDP-binding"/>
</dbReference>
<evidence type="ECO:0008006" key="3">
    <source>
        <dbReference type="Google" id="ProtNLM"/>
    </source>
</evidence>
<dbReference type="EMBL" id="NNRM01000018">
    <property type="protein sequence ID" value="OYR26589.1"/>
    <property type="molecule type" value="Genomic_DNA"/>
</dbReference>
<gene>
    <name evidence="1" type="ORF">CEV34_2288</name>
</gene>
<organism evidence="1 2">
    <name type="scientific">Brucella pseudogrignonensis</name>
    <dbReference type="NCBI Taxonomy" id="419475"/>
    <lineage>
        <taxon>Bacteria</taxon>
        <taxon>Pseudomonadati</taxon>
        <taxon>Pseudomonadota</taxon>
        <taxon>Alphaproteobacteria</taxon>
        <taxon>Hyphomicrobiales</taxon>
        <taxon>Brucellaceae</taxon>
        <taxon>Brucella/Ochrobactrum group</taxon>
        <taxon>Brucella</taxon>
    </lineage>
</organism>
<keyword evidence="2" id="KW-1185">Reference proteome</keyword>
<dbReference type="AlphaFoldDB" id="A0A256GHK9"/>
<evidence type="ECO:0000313" key="2">
    <source>
        <dbReference type="Proteomes" id="UP000216188"/>
    </source>
</evidence>
<proteinExistence type="predicted"/>
<protein>
    <recommendedName>
        <fullName evidence="3">Thiamine pyrophosphate enzyme N-terminal TPP-binding domain-containing protein</fullName>
    </recommendedName>
</protein>